<proteinExistence type="predicted"/>
<dbReference type="SUPFAM" id="SSF140996">
    <property type="entry name" value="Hermes dimerisation domain"/>
    <property type="match status" value="1"/>
</dbReference>
<dbReference type="Proteomes" id="UP000817658">
    <property type="component" value="Chromosome 1"/>
</dbReference>
<dbReference type="InterPro" id="IPR053031">
    <property type="entry name" value="Cuticle_assoc_protein"/>
</dbReference>
<accession>Q93VV2</accession>
<gene>
    <name evidence="1" type="primary">P0560B06.12</name>
</gene>
<sequence length="197" mass="23079">MRPRKRGTPVTTPNTNSKDTNVIEIDDDVAVGNKRKLKYAIWQEFGQVKVGNVWKAKCSWCQKLLSGNSGGCPHHSVMLETHVFDQNLARKKLALMICLHEYPLSIVDHAGFHKFCDVLQPLFKLMSRNTIRKDILEVLTWVKEKRPSVTNTWMIKEVDWGPNQDLLQVYFYLTTSLLVHRRQEMKFYTFWIRIRTS</sequence>
<reference evidence="1" key="1">
    <citation type="journal article" date="2002" name="Nature">
        <title>The genome sequence and structure of rice chromosome 1.</title>
        <authorList>
            <person name="Sasaki T."/>
            <person name="Matsumoto T."/>
            <person name="Yamamoto K."/>
            <person name="Sakata K."/>
            <person name="Baba T."/>
            <person name="Katayose Y."/>
            <person name="Wu J."/>
            <person name="Niimura Y."/>
            <person name="Cheng Z."/>
            <person name="Nagamura Y."/>
            <person name="Antonio B.A."/>
            <person name="Kanamori H."/>
            <person name="Hosokawa S."/>
            <person name="Masukawa M."/>
            <person name="Arikawa K."/>
            <person name="Chiden Y."/>
            <person name="Hayashi M."/>
            <person name="Okamoto M."/>
            <person name="Ando T."/>
            <person name="Aoki H."/>
            <person name="Arita K."/>
            <person name="Hamada M."/>
            <person name="Harada C."/>
            <person name="Hijishita S."/>
            <person name="Honda M."/>
            <person name="Ichikawa Y."/>
            <person name="Idonuma A."/>
            <person name="Iijima M."/>
            <person name="Ikeda M."/>
            <person name="Ikeno M."/>
            <person name="Itoh S."/>
            <person name="Itoh T."/>
            <person name="Itoh Y."/>
            <person name="Itoh Y."/>
            <person name="Iwabuchi A."/>
            <person name="Kamiya K."/>
            <person name="Karasawa W."/>
            <person name="Katagiri S."/>
            <person name="Kikuta A."/>
            <person name="Kobayashi N."/>
            <person name="Kono I."/>
            <person name="Machita K."/>
            <person name="Maehara T."/>
            <person name="Mizuno H."/>
            <person name="Mizubayashi T."/>
            <person name="Mukai Y."/>
            <person name="Nagasaki H."/>
            <person name="Nakashima M."/>
            <person name="Nakama Y."/>
            <person name="Nakamichi Y."/>
            <person name="Nakamura M."/>
            <person name="Namiki N."/>
            <person name="Negishi M."/>
            <person name="Ohta I."/>
            <person name="Ono N."/>
            <person name="Saji S."/>
            <person name="Sakai K."/>
            <person name="Shibata M."/>
            <person name="Shimokawa T."/>
            <person name="Shomura A."/>
            <person name="Song J."/>
            <person name="Takazaki Y."/>
            <person name="Terasawa K."/>
            <person name="Tsuji K."/>
            <person name="Waki K."/>
            <person name="Yamagata H."/>
            <person name="Yamane H."/>
            <person name="Yoshiki S."/>
            <person name="Yoshihara R."/>
            <person name="Yukawa K."/>
            <person name="Zhong H."/>
            <person name="Iwama H."/>
            <person name="Endo T."/>
            <person name="Ito H."/>
            <person name="Hahn J.H."/>
            <person name="Kim H.I."/>
            <person name="Eun M.Y."/>
            <person name="Yano M."/>
            <person name="Jiang J."/>
            <person name="Gojobori T."/>
        </authorList>
    </citation>
    <scope>NUCLEOTIDE SEQUENCE</scope>
</reference>
<protein>
    <submittedName>
        <fullName evidence="1">p0560B06.12 protein</fullName>
    </submittedName>
</protein>
<organism evidence="1">
    <name type="scientific">Oryza sativa subsp. japonica</name>
    <name type="common">Rice</name>
    <dbReference type="NCBI Taxonomy" id="39947"/>
    <lineage>
        <taxon>Eukaryota</taxon>
        <taxon>Viridiplantae</taxon>
        <taxon>Streptophyta</taxon>
        <taxon>Embryophyta</taxon>
        <taxon>Tracheophyta</taxon>
        <taxon>Spermatophyta</taxon>
        <taxon>Magnoliopsida</taxon>
        <taxon>Liliopsida</taxon>
        <taxon>Poales</taxon>
        <taxon>Poaceae</taxon>
        <taxon>BOP clade</taxon>
        <taxon>Oryzoideae</taxon>
        <taxon>Oryzeae</taxon>
        <taxon>Oryzinae</taxon>
        <taxon>Oryza</taxon>
        <taxon>Oryza sativa</taxon>
    </lineage>
</organism>
<name>Q93VV2_ORYSJ</name>
<dbReference type="PANTHER" id="PTHR34396:SF25">
    <property type="entry name" value="BOUNDARY ELEMENT ASSOCIATED FACTOR"/>
    <property type="match status" value="1"/>
</dbReference>
<dbReference type="PANTHER" id="PTHR34396">
    <property type="entry name" value="OS03G0264950 PROTEIN-RELATED"/>
    <property type="match status" value="1"/>
</dbReference>
<dbReference type="EMBL" id="AP003281">
    <property type="protein sequence ID" value="BAB64746.1"/>
    <property type="molecule type" value="Genomic_DNA"/>
</dbReference>
<evidence type="ECO:0000313" key="1">
    <source>
        <dbReference type="EMBL" id="BAB64746.1"/>
    </source>
</evidence>
<dbReference type="AlphaFoldDB" id="Q93VV2"/>